<accession>A0ABS3QTN4</accession>
<evidence type="ECO:0000256" key="2">
    <source>
        <dbReference type="ARBA" id="ARBA00022475"/>
    </source>
</evidence>
<feature type="transmembrane region" description="Helical" evidence="7">
    <location>
        <begin position="56"/>
        <end position="81"/>
    </location>
</feature>
<reference evidence="8 9" key="1">
    <citation type="submission" date="2021-03" db="EMBL/GenBank/DDBJ databases">
        <authorList>
            <person name="Kanchanasin P."/>
            <person name="Saeng-In P."/>
            <person name="Phongsopitanun W."/>
            <person name="Yuki M."/>
            <person name="Kudo T."/>
            <person name="Ohkuma M."/>
            <person name="Tanasupawat S."/>
        </authorList>
    </citation>
    <scope>NUCLEOTIDE SEQUENCE [LARGE SCALE GENOMIC DNA]</scope>
    <source>
        <strain evidence="8 9">L46</strain>
    </source>
</reference>
<dbReference type="EMBL" id="JAGEOK010000002">
    <property type="protein sequence ID" value="MBO2436764.1"/>
    <property type="molecule type" value="Genomic_DNA"/>
</dbReference>
<evidence type="ECO:0000256" key="1">
    <source>
        <dbReference type="ARBA" id="ARBA00004651"/>
    </source>
</evidence>
<feature type="transmembrane region" description="Helical" evidence="7">
    <location>
        <begin position="429"/>
        <end position="447"/>
    </location>
</feature>
<gene>
    <name evidence="8" type="ORF">J4557_04450</name>
</gene>
<comment type="subcellular location">
    <subcellularLocation>
        <location evidence="1">Cell membrane</location>
        <topology evidence="1">Multi-pass membrane protein</topology>
    </subcellularLocation>
</comment>
<feature type="transmembrane region" description="Helical" evidence="7">
    <location>
        <begin position="297"/>
        <end position="314"/>
    </location>
</feature>
<feature type="compositionally biased region" description="Low complexity" evidence="6">
    <location>
        <begin position="1"/>
        <end position="26"/>
    </location>
</feature>
<organism evidence="8 9">
    <name type="scientific">Actinomadura nitritigenes</name>
    <dbReference type="NCBI Taxonomy" id="134602"/>
    <lineage>
        <taxon>Bacteria</taxon>
        <taxon>Bacillati</taxon>
        <taxon>Actinomycetota</taxon>
        <taxon>Actinomycetes</taxon>
        <taxon>Streptosporangiales</taxon>
        <taxon>Thermomonosporaceae</taxon>
        <taxon>Actinomadura</taxon>
    </lineage>
</organism>
<dbReference type="RefSeq" id="WP_208265029.1">
    <property type="nucleotide sequence ID" value="NZ_BAAAGM010000001.1"/>
</dbReference>
<name>A0ABS3QTN4_9ACTN</name>
<feature type="transmembrane region" description="Helical" evidence="7">
    <location>
        <begin position="335"/>
        <end position="356"/>
    </location>
</feature>
<feature type="region of interest" description="Disordered" evidence="6">
    <location>
        <begin position="454"/>
        <end position="489"/>
    </location>
</feature>
<keyword evidence="9" id="KW-1185">Reference proteome</keyword>
<keyword evidence="3 7" id="KW-0812">Transmembrane</keyword>
<feature type="transmembrane region" description="Helical" evidence="7">
    <location>
        <begin position="402"/>
        <end position="423"/>
    </location>
</feature>
<dbReference type="PANTHER" id="PTHR30250:SF11">
    <property type="entry name" value="O-ANTIGEN TRANSPORTER-RELATED"/>
    <property type="match status" value="1"/>
</dbReference>
<protein>
    <recommendedName>
        <fullName evidence="10">Membrane protein involved in the export of O-antigen and teichoic acid</fullName>
    </recommendedName>
</protein>
<comment type="caution">
    <text evidence="8">The sequence shown here is derived from an EMBL/GenBank/DDBJ whole genome shotgun (WGS) entry which is preliminary data.</text>
</comment>
<keyword evidence="2" id="KW-1003">Cell membrane</keyword>
<evidence type="ECO:0000256" key="7">
    <source>
        <dbReference type="SAM" id="Phobius"/>
    </source>
</evidence>
<feature type="transmembrane region" description="Helical" evidence="7">
    <location>
        <begin position="87"/>
        <end position="106"/>
    </location>
</feature>
<evidence type="ECO:0000256" key="3">
    <source>
        <dbReference type="ARBA" id="ARBA00022692"/>
    </source>
</evidence>
<dbReference type="InterPro" id="IPR050833">
    <property type="entry name" value="Poly_Biosynth_Transport"/>
</dbReference>
<evidence type="ECO:0000256" key="6">
    <source>
        <dbReference type="SAM" id="MobiDB-lite"/>
    </source>
</evidence>
<dbReference type="PANTHER" id="PTHR30250">
    <property type="entry name" value="PST FAMILY PREDICTED COLANIC ACID TRANSPORTER"/>
    <property type="match status" value="1"/>
</dbReference>
<feature type="transmembrane region" description="Helical" evidence="7">
    <location>
        <begin position="127"/>
        <end position="147"/>
    </location>
</feature>
<feature type="region of interest" description="Disordered" evidence="6">
    <location>
        <begin position="1"/>
        <end position="44"/>
    </location>
</feature>
<feature type="compositionally biased region" description="Low complexity" evidence="6">
    <location>
        <begin position="462"/>
        <end position="478"/>
    </location>
</feature>
<sequence length="489" mass="49552">MSTPESTAETSAAEVSTAERSTAETAIDLPAVPGPAPAAPAAGGRGKRIAGKAGRLLGSAGGAVAVQFVTAGGSLVVQSLAARTLGASGYGAYALLFSIIVMITSVQTSWVGDTLTVFDRFEPRVRGALLLSVGGTVVAGAAVGAVVAAAMHLAGPLGIALFALSVALWLLEETGRRIFTARMEFWRLTVNDACYLLTTLAVLGASLGAGAGASVELLLASMCAGSLASILLARVRLPREEYALASLRGTAFREILAFSWWRSVQAGIRPTALLLARVMIAGFASTAALAGVEAARLLLSPALTFVNGAGWFLLGDFAKAEKAGRPMRARQAVRACGLMSGIALVMSLGGILLVGWLGPVVTGGSFEVDRVALGGWALYSVCFSCTLPLASLATARKQSRSVFVIRGVESLSGLAVLLGLLAADPGHAAIAPYCLGAGGIVSALMLWRMLRKGDPPRGSGGPAAAPAGAEPQPSGASARTAGSGDQLVR</sequence>
<evidence type="ECO:0008006" key="10">
    <source>
        <dbReference type="Google" id="ProtNLM"/>
    </source>
</evidence>
<dbReference type="Proteomes" id="UP000666915">
    <property type="component" value="Unassembled WGS sequence"/>
</dbReference>
<evidence type="ECO:0000313" key="8">
    <source>
        <dbReference type="EMBL" id="MBO2436764.1"/>
    </source>
</evidence>
<proteinExistence type="predicted"/>
<keyword evidence="4 7" id="KW-1133">Transmembrane helix</keyword>
<feature type="transmembrane region" description="Helical" evidence="7">
    <location>
        <begin position="376"/>
        <end position="395"/>
    </location>
</feature>
<feature type="transmembrane region" description="Helical" evidence="7">
    <location>
        <begin position="153"/>
        <end position="171"/>
    </location>
</feature>
<evidence type="ECO:0000256" key="4">
    <source>
        <dbReference type="ARBA" id="ARBA00022989"/>
    </source>
</evidence>
<evidence type="ECO:0000313" key="9">
    <source>
        <dbReference type="Proteomes" id="UP000666915"/>
    </source>
</evidence>
<keyword evidence="5 7" id="KW-0472">Membrane</keyword>
<evidence type="ECO:0000256" key="5">
    <source>
        <dbReference type="ARBA" id="ARBA00023136"/>
    </source>
</evidence>
<feature type="transmembrane region" description="Helical" evidence="7">
    <location>
        <begin position="192"/>
        <end position="211"/>
    </location>
</feature>